<name>A0ABP6GLZ9_9ACTN</name>
<evidence type="ECO:0000313" key="6">
    <source>
        <dbReference type="EMBL" id="GAA2724306.1"/>
    </source>
</evidence>
<dbReference type="Pfam" id="PF17754">
    <property type="entry name" value="TetR_C_14"/>
    <property type="match status" value="1"/>
</dbReference>
<dbReference type="InterPro" id="IPR050109">
    <property type="entry name" value="HTH-type_TetR-like_transc_reg"/>
</dbReference>
<dbReference type="Gene3D" id="1.10.10.60">
    <property type="entry name" value="Homeodomain-like"/>
    <property type="match status" value="1"/>
</dbReference>
<evidence type="ECO:0000256" key="3">
    <source>
        <dbReference type="ARBA" id="ARBA00023163"/>
    </source>
</evidence>
<dbReference type="Gene3D" id="1.10.357.10">
    <property type="entry name" value="Tetracycline Repressor, domain 2"/>
    <property type="match status" value="1"/>
</dbReference>
<dbReference type="Proteomes" id="UP001501842">
    <property type="component" value="Unassembled WGS sequence"/>
</dbReference>
<accession>A0ABP6GLZ9</accession>
<dbReference type="SUPFAM" id="SSF46689">
    <property type="entry name" value="Homeodomain-like"/>
    <property type="match status" value="1"/>
</dbReference>
<keyword evidence="3" id="KW-0804">Transcription</keyword>
<evidence type="ECO:0000256" key="1">
    <source>
        <dbReference type="ARBA" id="ARBA00023015"/>
    </source>
</evidence>
<dbReference type="InterPro" id="IPR041347">
    <property type="entry name" value="MftR_C"/>
</dbReference>
<keyword evidence="1" id="KW-0805">Transcription regulation</keyword>
<dbReference type="PANTHER" id="PTHR30055:SF238">
    <property type="entry name" value="MYCOFACTOCIN BIOSYNTHESIS TRANSCRIPTIONAL REGULATOR MFTR-RELATED"/>
    <property type="match status" value="1"/>
</dbReference>
<feature type="DNA-binding region" description="H-T-H motif" evidence="4">
    <location>
        <begin position="36"/>
        <end position="55"/>
    </location>
</feature>
<protein>
    <submittedName>
        <fullName evidence="6">TetR family transcriptional regulator</fullName>
    </submittedName>
</protein>
<dbReference type="PROSITE" id="PS01081">
    <property type="entry name" value="HTH_TETR_1"/>
    <property type="match status" value="1"/>
</dbReference>
<comment type="caution">
    <text evidence="6">The sequence shown here is derived from an EMBL/GenBank/DDBJ whole genome shotgun (WGS) entry which is preliminary data.</text>
</comment>
<dbReference type="InterPro" id="IPR009057">
    <property type="entry name" value="Homeodomain-like_sf"/>
</dbReference>
<dbReference type="PRINTS" id="PR00455">
    <property type="entry name" value="HTHTETR"/>
</dbReference>
<gene>
    <name evidence="6" type="ORF">GCM10010439_21620</name>
</gene>
<evidence type="ECO:0000256" key="4">
    <source>
        <dbReference type="PROSITE-ProRule" id="PRU00335"/>
    </source>
</evidence>
<dbReference type="PROSITE" id="PS50977">
    <property type="entry name" value="HTH_TETR_2"/>
    <property type="match status" value="1"/>
</dbReference>
<feature type="domain" description="HTH tetR-type" evidence="5">
    <location>
        <begin position="13"/>
        <end position="73"/>
    </location>
</feature>
<organism evidence="6 7">
    <name type="scientific">Actinocorallia aurantiaca</name>
    <dbReference type="NCBI Taxonomy" id="46204"/>
    <lineage>
        <taxon>Bacteria</taxon>
        <taxon>Bacillati</taxon>
        <taxon>Actinomycetota</taxon>
        <taxon>Actinomycetes</taxon>
        <taxon>Streptosporangiales</taxon>
        <taxon>Thermomonosporaceae</taxon>
        <taxon>Actinocorallia</taxon>
    </lineage>
</organism>
<evidence type="ECO:0000259" key="5">
    <source>
        <dbReference type="PROSITE" id="PS50977"/>
    </source>
</evidence>
<dbReference type="Pfam" id="PF00440">
    <property type="entry name" value="TetR_N"/>
    <property type="match status" value="1"/>
</dbReference>
<evidence type="ECO:0000256" key="2">
    <source>
        <dbReference type="ARBA" id="ARBA00023125"/>
    </source>
</evidence>
<dbReference type="RefSeq" id="WP_344450160.1">
    <property type="nucleotide sequence ID" value="NZ_BAAATZ010000007.1"/>
</dbReference>
<evidence type="ECO:0000313" key="7">
    <source>
        <dbReference type="Proteomes" id="UP001501842"/>
    </source>
</evidence>
<reference evidence="7" key="1">
    <citation type="journal article" date="2019" name="Int. J. Syst. Evol. Microbiol.">
        <title>The Global Catalogue of Microorganisms (GCM) 10K type strain sequencing project: providing services to taxonomists for standard genome sequencing and annotation.</title>
        <authorList>
            <consortium name="The Broad Institute Genomics Platform"/>
            <consortium name="The Broad Institute Genome Sequencing Center for Infectious Disease"/>
            <person name="Wu L."/>
            <person name="Ma J."/>
        </authorList>
    </citation>
    <scope>NUCLEOTIDE SEQUENCE [LARGE SCALE GENOMIC DNA]</scope>
    <source>
        <strain evidence="7">JCM 8201</strain>
    </source>
</reference>
<dbReference type="InterPro" id="IPR001647">
    <property type="entry name" value="HTH_TetR"/>
</dbReference>
<keyword evidence="2 4" id="KW-0238">DNA-binding</keyword>
<sequence length="195" mass="21946">MTTTPGLRERKKAETRQAVYKAALRLVAEHGFDHVTVEAIADAANISRRTFFNYFADKADAVMYGEEQRHQLILAKFRARPAGESSWPALYRVAEEIYGELGEPDRDWSLRIRLARRHPSLLARQLAGLGALERELAQAIAERDGDHGLRPRVLAGAYLTTLRIATVVWLEEDQNRGLAESTMAALDELGRSFED</sequence>
<dbReference type="PANTHER" id="PTHR30055">
    <property type="entry name" value="HTH-TYPE TRANSCRIPTIONAL REGULATOR RUTR"/>
    <property type="match status" value="1"/>
</dbReference>
<keyword evidence="7" id="KW-1185">Reference proteome</keyword>
<dbReference type="EMBL" id="BAAATZ010000007">
    <property type="protein sequence ID" value="GAA2724306.1"/>
    <property type="molecule type" value="Genomic_DNA"/>
</dbReference>
<dbReference type="InterPro" id="IPR023772">
    <property type="entry name" value="DNA-bd_HTH_TetR-type_CS"/>
</dbReference>
<proteinExistence type="predicted"/>